<proteinExistence type="predicted"/>
<organism evidence="2 3">
    <name type="scientific">Daphnia magna</name>
    <dbReference type="NCBI Taxonomy" id="35525"/>
    <lineage>
        <taxon>Eukaryota</taxon>
        <taxon>Metazoa</taxon>
        <taxon>Ecdysozoa</taxon>
        <taxon>Arthropoda</taxon>
        <taxon>Crustacea</taxon>
        <taxon>Branchiopoda</taxon>
        <taxon>Diplostraca</taxon>
        <taxon>Cladocera</taxon>
        <taxon>Anomopoda</taxon>
        <taxon>Daphniidae</taxon>
        <taxon>Daphnia</taxon>
    </lineage>
</organism>
<evidence type="ECO:0000313" key="3">
    <source>
        <dbReference type="Proteomes" id="UP001234178"/>
    </source>
</evidence>
<evidence type="ECO:0000256" key="1">
    <source>
        <dbReference type="SAM" id="MobiDB-lite"/>
    </source>
</evidence>
<feature type="region of interest" description="Disordered" evidence="1">
    <location>
        <begin position="39"/>
        <end position="72"/>
    </location>
</feature>
<dbReference type="Proteomes" id="UP001234178">
    <property type="component" value="Unassembled WGS sequence"/>
</dbReference>
<name>A0ABQ9Z450_9CRUS</name>
<keyword evidence="3" id="KW-1185">Reference proteome</keyword>
<protein>
    <submittedName>
        <fullName evidence="2">Uncharacterized protein</fullName>
    </submittedName>
</protein>
<reference evidence="2 3" key="1">
    <citation type="journal article" date="2023" name="Nucleic Acids Res.">
        <title>The hologenome of Daphnia magna reveals possible DNA methylation and microbiome-mediated evolution of the host genome.</title>
        <authorList>
            <person name="Chaturvedi A."/>
            <person name="Li X."/>
            <person name="Dhandapani V."/>
            <person name="Marshall H."/>
            <person name="Kissane S."/>
            <person name="Cuenca-Cambronero M."/>
            <person name="Asole G."/>
            <person name="Calvet F."/>
            <person name="Ruiz-Romero M."/>
            <person name="Marangio P."/>
            <person name="Guigo R."/>
            <person name="Rago D."/>
            <person name="Mirbahai L."/>
            <person name="Eastwood N."/>
            <person name="Colbourne J.K."/>
            <person name="Zhou J."/>
            <person name="Mallon E."/>
            <person name="Orsini L."/>
        </authorList>
    </citation>
    <scope>NUCLEOTIDE SEQUENCE [LARGE SCALE GENOMIC DNA]</scope>
    <source>
        <strain evidence="2">LRV0_1</strain>
    </source>
</reference>
<evidence type="ECO:0000313" key="2">
    <source>
        <dbReference type="EMBL" id="KAK4007665.1"/>
    </source>
</evidence>
<accession>A0ABQ9Z450</accession>
<gene>
    <name evidence="2" type="ORF">OUZ56_012818</name>
</gene>
<comment type="caution">
    <text evidence="2">The sequence shown here is derived from an EMBL/GenBank/DDBJ whole genome shotgun (WGS) entry which is preliminary data.</text>
</comment>
<sequence length="72" mass="7891">MPAHCTPYPSEPGARILQSSRWIACIVKTAFKPATLHFLGNRSNGNRGSNNFNNGANSKRGRDYVNSSNPDK</sequence>
<dbReference type="EMBL" id="JAOYFB010000002">
    <property type="protein sequence ID" value="KAK4007665.1"/>
    <property type="molecule type" value="Genomic_DNA"/>
</dbReference>
<feature type="compositionally biased region" description="Low complexity" evidence="1">
    <location>
        <begin position="40"/>
        <end position="58"/>
    </location>
</feature>